<reference evidence="2 3" key="1">
    <citation type="submission" date="2013-09" db="EMBL/GenBank/DDBJ databases">
        <title>Whole genome shotgun sequence of Vibrio azureus NBRC 104587.</title>
        <authorList>
            <person name="Isaki S."/>
            <person name="Hosoyama A."/>
            <person name="Numata M."/>
            <person name="Hashimoto M."/>
            <person name="Hosoyama Y."/>
            <person name="Tsuchikane K."/>
            <person name="Noguchi M."/>
            <person name="Hirakata S."/>
            <person name="Ichikawa N."/>
            <person name="Ohji S."/>
            <person name="Yamazoe A."/>
            <person name="Fujita N."/>
        </authorList>
    </citation>
    <scope>NUCLEOTIDE SEQUENCE [LARGE SCALE GENOMIC DNA]</scope>
    <source>
        <strain evidence="2 3">NBRC 104587</strain>
    </source>
</reference>
<dbReference type="Proteomes" id="UP000016567">
    <property type="component" value="Unassembled WGS sequence"/>
</dbReference>
<keyword evidence="1" id="KW-1133">Transmembrane helix</keyword>
<gene>
    <name evidence="2" type="ORF">VAZ01S_023_00510</name>
</gene>
<sequence>MVGKSAMELVLGFVGKTHALNMYGLFSLTSFGAFFVFHAPSAYFWTKISFKKSKAKGSWISFNMENPYRFALTFKISS</sequence>
<keyword evidence="1" id="KW-0472">Membrane</keyword>
<proteinExistence type="predicted"/>
<feature type="transmembrane region" description="Helical" evidence="1">
    <location>
        <begin position="20"/>
        <end position="46"/>
    </location>
</feature>
<protein>
    <submittedName>
        <fullName evidence="2">Uncharacterized protein</fullName>
    </submittedName>
</protein>
<dbReference type="EMBL" id="BATL01000023">
    <property type="protein sequence ID" value="GAD75284.1"/>
    <property type="molecule type" value="Genomic_DNA"/>
</dbReference>
<evidence type="ECO:0000313" key="3">
    <source>
        <dbReference type="Proteomes" id="UP000016567"/>
    </source>
</evidence>
<evidence type="ECO:0000313" key="2">
    <source>
        <dbReference type="EMBL" id="GAD75284.1"/>
    </source>
</evidence>
<keyword evidence="1" id="KW-0812">Transmembrane</keyword>
<accession>U3C1A6</accession>
<dbReference type="AlphaFoldDB" id="U3C1A6"/>
<keyword evidence="3" id="KW-1185">Reference proteome</keyword>
<organism evidence="2 3">
    <name type="scientific">Vibrio azureus NBRC 104587</name>
    <dbReference type="NCBI Taxonomy" id="1219077"/>
    <lineage>
        <taxon>Bacteria</taxon>
        <taxon>Pseudomonadati</taxon>
        <taxon>Pseudomonadota</taxon>
        <taxon>Gammaproteobacteria</taxon>
        <taxon>Vibrionales</taxon>
        <taxon>Vibrionaceae</taxon>
        <taxon>Vibrio</taxon>
    </lineage>
</organism>
<evidence type="ECO:0000256" key="1">
    <source>
        <dbReference type="SAM" id="Phobius"/>
    </source>
</evidence>
<comment type="caution">
    <text evidence="2">The sequence shown here is derived from an EMBL/GenBank/DDBJ whole genome shotgun (WGS) entry which is preliminary data.</text>
</comment>
<name>U3C1A6_9VIBR</name>